<evidence type="ECO:0000313" key="2">
    <source>
        <dbReference type="EMBL" id="AKU95705.1"/>
    </source>
</evidence>
<evidence type="ECO:0000259" key="1">
    <source>
        <dbReference type="PROSITE" id="PS51819"/>
    </source>
</evidence>
<dbReference type="PROSITE" id="PS51819">
    <property type="entry name" value="VOC"/>
    <property type="match status" value="1"/>
</dbReference>
<dbReference type="GO" id="GO:0016829">
    <property type="term" value="F:lyase activity"/>
    <property type="evidence" value="ECO:0007669"/>
    <property type="project" value="UniProtKB-KW"/>
</dbReference>
<keyword evidence="3" id="KW-1185">Reference proteome</keyword>
<evidence type="ECO:0000313" key="3">
    <source>
        <dbReference type="Proteomes" id="UP000064967"/>
    </source>
</evidence>
<proteinExistence type="predicted"/>
<accession>A0A0K1PQ97</accession>
<organism evidence="2 3">
    <name type="scientific">Labilithrix luteola</name>
    <dbReference type="NCBI Taxonomy" id="1391654"/>
    <lineage>
        <taxon>Bacteria</taxon>
        <taxon>Pseudomonadati</taxon>
        <taxon>Myxococcota</taxon>
        <taxon>Polyangia</taxon>
        <taxon>Polyangiales</taxon>
        <taxon>Labilitrichaceae</taxon>
        <taxon>Labilithrix</taxon>
    </lineage>
</organism>
<dbReference type="RefSeq" id="WP_146647101.1">
    <property type="nucleotide sequence ID" value="NZ_CP012333.1"/>
</dbReference>
<dbReference type="InterPro" id="IPR037523">
    <property type="entry name" value="VOC_core"/>
</dbReference>
<dbReference type="OrthoDB" id="485032at2"/>
<sequence>MNLIGDMKLEVIVIPVSDADRAKNFYVRLGWRLDADFTVDSDFRIIQVTPPGSSCSVIFGKGLTFAAAGSAQGLHLVVSDIEATRAELVAREIGVSEVFHDAGRVFHHAGNEGRVKGPDPDRRSYGSFASFEDPDGNGWILQEVTTRLPGRIERETSFSSARDLESALRRAASAHDQHEALTGKHDENWAEWYAEYLVEEQRGGPLHVQVNRAPRR</sequence>
<reference evidence="2 3" key="1">
    <citation type="submission" date="2015-08" db="EMBL/GenBank/DDBJ databases">
        <authorList>
            <person name="Babu N.S."/>
            <person name="Beckwith C.J."/>
            <person name="Beseler K.G."/>
            <person name="Brison A."/>
            <person name="Carone J.V."/>
            <person name="Caskin T.P."/>
            <person name="Diamond M."/>
            <person name="Durham M.E."/>
            <person name="Foxe J.M."/>
            <person name="Go M."/>
            <person name="Henderson B.A."/>
            <person name="Jones I.B."/>
            <person name="McGettigan J.A."/>
            <person name="Micheletti S.J."/>
            <person name="Nasrallah M.E."/>
            <person name="Ortiz D."/>
            <person name="Piller C.R."/>
            <person name="Privatt S.R."/>
            <person name="Schneider S.L."/>
            <person name="Sharp S."/>
            <person name="Smith T.C."/>
            <person name="Stanton J.D."/>
            <person name="Ullery H.E."/>
            <person name="Wilson R.J."/>
            <person name="Serrano M.G."/>
            <person name="Buck G."/>
            <person name="Lee V."/>
            <person name="Wang Y."/>
            <person name="Carvalho R."/>
            <person name="Voegtly L."/>
            <person name="Shi R."/>
            <person name="Duckworth R."/>
            <person name="Johnson A."/>
            <person name="Loviza R."/>
            <person name="Walstead R."/>
            <person name="Shah Z."/>
            <person name="Kiflezghi M."/>
            <person name="Wade K."/>
            <person name="Ball S.L."/>
            <person name="Bradley K.W."/>
            <person name="Asai D.J."/>
            <person name="Bowman C.A."/>
            <person name="Russell D.A."/>
            <person name="Pope W.H."/>
            <person name="Jacobs-Sera D."/>
            <person name="Hendrix R.W."/>
            <person name="Hatfull G.F."/>
        </authorList>
    </citation>
    <scope>NUCLEOTIDE SEQUENCE [LARGE SCALE GENOMIC DNA]</scope>
    <source>
        <strain evidence="2 3">DSM 27648</strain>
    </source>
</reference>
<dbReference type="Proteomes" id="UP000064967">
    <property type="component" value="Chromosome"/>
</dbReference>
<protein>
    <submittedName>
        <fullName evidence="2">Putative lyase</fullName>
    </submittedName>
</protein>
<dbReference type="EMBL" id="CP012333">
    <property type="protein sequence ID" value="AKU95705.1"/>
    <property type="molecule type" value="Genomic_DNA"/>
</dbReference>
<gene>
    <name evidence="2" type="ORF">AKJ09_02369</name>
</gene>
<dbReference type="InterPro" id="IPR029068">
    <property type="entry name" value="Glyas_Bleomycin-R_OHBP_Dase"/>
</dbReference>
<feature type="domain" description="VOC" evidence="1">
    <location>
        <begin position="8"/>
        <end position="144"/>
    </location>
</feature>
<dbReference type="KEGG" id="llu:AKJ09_02369"/>
<keyword evidence="2" id="KW-0456">Lyase</keyword>
<name>A0A0K1PQ97_9BACT</name>
<dbReference type="AlphaFoldDB" id="A0A0K1PQ97"/>
<dbReference type="STRING" id="1391654.AKJ09_02369"/>
<dbReference type="Pfam" id="PF00903">
    <property type="entry name" value="Glyoxalase"/>
    <property type="match status" value="1"/>
</dbReference>
<dbReference type="SUPFAM" id="SSF54593">
    <property type="entry name" value="Glyoxalase/Bleomycin resistance protein/Dihydroxybiphenyl dioxygenase"/>
    <property type="match status" value="1"/>
</dbReference>
<dbReference type="Gene3D" id="3.10.180.10">
    <property type="entry name" value="2,3-Dihydroxybiphenyl 1,2-Dioxygenase, domain 1"/>
    <property type="match status" value="1"/>
</dbReference>
<dbReference type="InterPro" id="IPR004360">
    <property type="entry name" value="Glyas_Fos-R_dOase_dom"/>
</dbReference>
<dbReference type="PATRIC" id="fig|1391654.3.peg.2401"/>